<dbReference type="InterPro" id="IPR009734">
    <property type="entry name" value="Myoviridae_GpU"/>
</dbReference>
<dbReference type="Proteomes" id="UP000183859">
    <property type="component" value="Chromosome"/>
</dbReference>
<evidence type="ECO:0000313" key="2">
    <source>
        <dbReference type="Proteomes" id="UP000183859"/>
    </source>
</evidence>
<keyword evidence="2" id="KW-1185">Reference proteome</keyword>
<dbReference type="EMBL" id="CP016364">
    <property type="protein sequence ID" value="APG47284.1"/>
    <property type="molecule type" value="Genomic_DNA"/>
</dbReference>
<protein>
    <submittedName>
        <fullName evidence="1">Phage-related tail protein (GpU)</fullName>
    </submittedName>
</protein>
<sequence length="137" mass="15035">MMAGTMLRLGTYQFSINNAAYQSLQRSTEYRWAAQERVGALDALQFTGFGSDTITLQGVIYPHFRGGLGQVDKMRGTASLGFPLPLVAGTGRVLGIWVVESVSEGQRIFATQGAPLRQEFTISIRRYDGGLRSLLPF</sequence>
<reference evidence="2" key="1">
    <citation type="submission" date="2016-07" db="EMBL/GenBank/DDBJ databases">
        <title>Phaeobacter portensis sp. nov., a tropodithietic acid producing bacterium isolated from a German harbor.</title>
        <authorList>
            <person name="Freese H.M."/>
            <person name="Bunk B."/>
            <person name="Breider S."/>
            <person name="Brinkhoff T."/>
        </authorList>
    </citation>
    <scope>NUCLEOTIDE SEQUENCE [LARGE SCALE GENOMIC DNA]</scope>
    <source>
        <strain evidence="2">P97</strain>
    </source>
</reference>
<organism evidence="1 2">
    <name type="scientific">Phaeobacter porticola</name>
    <dbReference type="NCBI Taxonomy" id="1844006"/>
    <lineage>
        <taxon>Bacteria</taxon>
        <taxon>Pseudomonadati</taxon>
        <taxon>Pseudomonadota</taxon>
        <taxon>Alphaproteobacteria</taxon>
        <taxon>Rhodobacterales</taxon>
        <taxon>Roseobacteraceae</taxon>
        <taxon>Phaeobacter</taxon>
    </lineage>
</organism>
<dbReference type="STRING" id="1844006.PhaeoP97_01873"/>
<name>A0A1L3I548_9RHOB</name>
<dbReference type="PIRSF" id="PIRSF029208">
    <property type="entry name" value="Phage_tail_GPU"/>
    <property type="match status" value="1"/>
</dbReference>
<accession>A0A1L3I548</accession>
<gene>
    <name evidence="1" type="ORF">PhaeoP97_01873</name>
</gene>
<dbReference type="Pfam" id="PF06995">
    <property type="entry name" value="Phage_P2_GpU"/>
    <property type="match status" value="1"/>
</dbReference>
<dbReference type="InterPro" id="IPR016912">
    <property type="entry name" value="Phage_P2_GpU"/>
</dbReference>
<dbReference type="KEGG" id="php:PhaeoP97_01873"/>
<evidence type="ECO:0000313" key="1">
    <source>
        <dbReference type="EMBL" id="APG47284.1"/>
    </source>
</evidence>
<proteinExistence type="predicted"/>
<dbReference type="AlphaFoldDB" id="A0A1L3I548"/>